<evidence type="ECO:0000313" key="5">
    <source>
        <dbReference type="EMBL" id="EGV65060.1"/>
    </source>
</evidence>
<reference evidence="5 6" key="1">
    <citation type="journal article" date="2011" name="Proc. Natl. Acad. Sci. U.S.A.">
        <title>Comparative genomics of xylose-fermenting fungi for enhanced biofuel production.</title>
        <authorList>
            <person name="Wohlbach D.J."/>
            <person name="Kuo A."/>
            <person name="Sato T.K."/>
            <person name="Potts K.M."/>
            <person name="Salamov A.A."/>
            <person name="LaButti K.M."/>
            <person name="Sun H."/>
            <person name="Clum A."/>
            <person name="Pangilinan J.L."/>
            <person name="Lindquist E.A."/>
            <person name="Lucas S."/>
            <person name="Lapidus A."/>
            <person name="Jin M."/>
            <person name="Gunawan C."/>
            <person name="Balan V."/>
            <person name="Dale B.E."/>
            <person name="Jeffries T.W."/>
            <person name="Zinkel R."/>
            <person name="Barry K.W."/>
            <person name="Grigoriev I.V."/>
            <person name="Gasch A.P."/>
        </authorList>
    </citation>
    <scope>NUCLEOTIDE SEQUENCE [LARGE SCALE GENOMIC DNA]</scope>
    <source>
        <strain evidence="5">ATCC 10573</strain>
        <strain evidence="6">ATCC 10573 / BCRC 21748 / CBS 615 / JCM 9827 / NBRC 10315 / NRRL Y-1498 / VKM Y-70</strain>
    </source>
</reference>
<dbReference type="RefSeq" id="XP_006685866.1">
    <property type="nucleotide sequence ID" value="XM_006685803.1"/>
</dbReference>
<proteinExistence type="inferred from homology"/>
<dbReference type="InterPro" id="IPR007681">
    <property type="entry name" value="Mog1"/>
</dbReference>
<gene>
    <name evidence="5" type="ORF">CANTEDRAFT_113385</name>
</gene>
<dbReference type="GO" id="GO:0005085">
    <property type="term" value="F:guanyl-nucleotide exchange factor activity"/>
    <property type="evidence" value="ECO:0007669"/>
    <property type="project" value="TreeGrafter"/>
</dbReference>
<name>G3B265_CANTC</name>
<dbReference type="KEGG" id="cten:18246932"/>
<sequence length="181" mass="20500">MIVPLFGGALDVELPDDVIDVSDFRQVPDNQEVFLVERGSGPKEDKSIIIELLESPEGSIDQVLKMHLSDLLDIDISQINDVEYIKTSNSLGEDNYISIYKDSEKNLMVIFSLVRVSKVQTDILLSFFLSIDTPNYQHLKDLDSKNISQNYASLGMEPDVRLVHTATEKIHIKNWLIFSSE</sequence>
<dbReference type="OrthoDB" id="10255285at2759"/>
<dbReference type="EMBL" id="GL996515">
    <property type="protein sequence ID" value="EGV65060.1"/>
    <property type="molecule type" value="Genomic_DNA"/>
</dbReference>
<dbReference type="Gene3D" id="3.40.1000.10">
    <property type="entry name" value="Mog1/PsbP, alpha/beta/alpha sandwich"/>
    <property type="match status" value="1"/>
</dbReference>
<evidence type="ECO:0000313" key="6">
    <source>
        <dbReference type="Proteomes" id="UP000000707"/>
    </source>
</evidence>
<dbReference type="GO" id="GO:0005634">
    <property type="term" value="C:nucleus"/>
    <property type="evidence" value="ECO:0007669"/>
    <property type="project" value="TreeGrafter"/>
</dbReference>
<dbReference type="GO" id="GO:0006606">
    <property type="term" value="P:protein import into nucleus"/>
    <property type="evidence" value="ECO:0007669"/>
    <property type="project" value="TreeGrafter"/>
</dbReference>
<dbReference type="HOGENOM" id="CLU_081345_1_2_1"/>
<organism evidence="6">
    <name type="scientific">Candida tenuis (strain ATCC 10573 / BCRC 21748 / CBS 615 / JCM 9827 / NBRC 10315 / NRRL Y-1498 / VKM Y-70)</name>
    <name type="common">Yeast</name>
    <name type="synonym">Yamadazyma tenuis</name>
    <dbReference type="NCBI Taxonomy" id="590646"/>
    <lineage>
        <taxon>Eukaryota</taxon>
        <taxon>Fungi</taxon>
        <taxon>Dikarya</taxon>
        <taxon>Ascomycota</taxon>
        <taxon>Saccharomycotina</taxon>
        <taxon>Pichiomycetes</taxon>
        <taxon>Debaryomycetaceae</taxon>
        <taxon>Yamadazyma</taxon>
    </lineage>
</organism>
<dbReference type="AlphaFoldDB" id="G3B265"/>
<dbReference type="InterPro" id="IPR016123">
    <property type="entry name" value="Mog1/PsbP_a/b/a-sand"/>
</dbReference>
<evidence type="ECO:0000256" key="3">
    <source>
        <dbReference type="ARBA" id="ARBA00022927"/>
    </source>
</evidence>
<dbReference type="GO" id="GO:0031267">
    <property type="term" value="F:small GTPase binding"/>
    <property type="evidence" value="ECO:0007669"/>
    <property type="project" value="TreeGrafter"/>
</dbReference>
<protein>
    <submittedName>
        <fullName evidence="4">Mog1p/PsbP-like protein</fullName>
    </submittedName>
</protein>
<dbReference type="Proteomes" id="UP000000707">
    <property type="component" value="Unassembled WGS sequence"/>
</dbReference>
<keyword evidence="6" id="KW-1185">Reference proteome</keyword>
<dbReference type="Pfam" id="PF04603">
    <property type="entry name" value="Mog1"/>
    <property type="match status" value="1"/>
</dbReference>
<dbReference type="PANTHER" id="PTHR15837">
    <property type="entry name" value="RAN GUANINE NUCLEOTIDE RELEASE FACTOR"/>
    <property type="match status" value="1"/>
</dbReference>
<dbReference type="EMBL" id="GL996515">
    <property type="protein sequence ID" value="EGV65059.1"/>
    <property type="molecule type" value="Genomic_DNA"/>
</dbReference>
<dbReference type="STRING" id="590646.G3B265"/>
<accession>G3B265</accession>
<keyword evidence="2" id="KW-0813">Transport</keyword>
<dbReference type="eggNOG" id="KOG3329">
    <property type="taxonomic scope" value="Eukaryota"/>
</dbReference>
<evidence type="ECO:0000256" key="1">
    <source>
        <dbReference type="ARBA" id="ARBA00010307"/>
    </source>
</evidence>
<dbReference type="PANTHER" id="PTHR15837:SF0">
    <property type="entry name" value="RAN GUANINE NUCLEOTIDE RELEASE FACTOR"/>
    <property type="match status" value="1"/>
</dbReference>
<dbReference type="SUPFAM" id="SSF55724">
    <property type="entry name" value="Mog1p/PsbP-like"/>
    <property type="match status" value="1"/>
</dbReference>
<evidence type="ECO:0000256" key="2">
    <source>
        <dbReference type="ARBA" id="ARBA00022448"/>
    </source>
</evidence>
<comment type="similarity">
    <text evidence="1">Belongs to the MOG1 family.</text>
</comment>
<keyword evidence="3" id="KW-0653">Protein transport</keyword>
<dbReference type="GeneID" id="18246932"/>
<evidence type="ECO:0000313" key="4">
    <source>
        <dbReference type="EMBL" id="EGV65059.1"/>
    </source>
</evidence>